<comment type="caution">
    <text evidence="3">The sequence shown here is derived from an EMBL/GenBank/DDBJ whole genome shotgun (WGS) entry which is preliminary data.</text>
</comment>
<evidence type="ECO:0000259" key="2">
    <source>
        <dbReference type="Pfam" id="PF01773"/>
    </source>
</evidence>
<protein>
    <recommendedName>
        <fullName evidence="2">Concentrative nucleoside transporter N-terminal domain-containing protein</fullName>
    </recommendedName>
</protein>
<dbReference type="EMBL" id="MU129017">
    <property type="protein sequence ID" value="KAF9510408.1"/>
    <property type="molecule type" value="Genomic_DNA"/>
</dbReference>
<dbReference type="Proteomes" id="UP000886523">
    <property type="component" value="Unassembled WGS sequence"/>
</dbReference>
<feature type="transmembrane region" description="Helical" evidence="1">
    <location>
        <begin position="30"/>
        <end position="46"/>
    </location>
</feature>
<keyword evidence="4" id="KW-1185">Reference proteome</keyword>
<dbReference type="PANTHER" id="PTHR10590">
    <property type="entry name" value="SODIUM/NUCLEOSIDE COTRANSPORTER"/>
    <property type="match status" value="1"/>
</dbReference>
<accession>A0A9P6AR71</accession>
<keyword evidence="1" id="KW-0472">Membrane</keyword>
<dbReference type="AlphaFoldDB" id="A0A9P6AR71"/>
<dbReference type="OrthoDB" id="3243525at2759"/>
<keyword evidence="1" id="KW-1133">Transmembrane helix</keyword>
<dbReference type="InterPro" id="IPR002668">
    <property type="entry name" value="CNT_N_dom"/>
</dbReference>
<evidence type="ECO:0000313" key="4">
    <source>
        <dbReference type="Proteomes" id="UP000886523"/>
    </source>
</evidence>
<reference evidence="3" key="1">
    <citation type="journal article" date="2020" name="Nat. Commun.">
        <title>Large-scale genome sequencing of mycorrhizal fungi provides insights into the early evolution of symbiotic traits.</title>
        <authorList>
            <person name="Miyauchi S."/>
            <person name="Kiss E."/>
            <person name="Kuo A."/>
            <person name="Drula E."/>
            <person name="Kohler A."/>
            <person name="Sanchez-Garcia M."/>
            <person name="Morin E."/>
            <person name="Andreopoulos B."/>
            <person name="Barry K.W."/>
            <person name="Bonito G."/>
            <person name="Buee M."/>
            <person name="Carver A."/>
            <person name="Chen C."/>
            <person name="Cichocki N."/>
            <person name="Clum A."/>
            <person name="Culley D."/>
            <person name="Crous P.W."/>
            <person name="Fauchery L."/>
            <person name="Girlanda M."/>
            <person name="Hayes R.D."/>
            <person name="Keri Z."/>
            <person name="LaButti K."/>
            <person name="Lipzen A."/>
            <person name="Lombard V."/>
            <person name="Magnuson J."/>
            <person name="Maillard F."/>
            <person name="Murat C."/>
            <person name="Nolan M."/>
            <person name="Ohm R.A."/>
            <person name="Pangilinan J."/>
            <person name="Pereira M.F."/>
            <person name="Perotto S."/>
            <person name="Peter M."/>
            <person name="Pfister S."/>
            <person name="Riley R."/>
            <person name="Sitrit Y."/>
            <person name="Stielow J.B."/>
            <person name="Szollosi G."/>
            <person name="Zifcakova L."/>
            <person name="Stursova M."/>
            <person name="Spatafora J.W."/>
            <person name="Tedersoo L."/>
            <person name="Vaario L.M."/>
            <person name="Yamada A."/>
            <person name="Yan M."/>
            <person name="Wang P."/>
            <person name="Xu J."/>
            <person name="Bruns T."/>
            <person name="Baldrian P."/>
            <person name="Vilgalys R."/>
            <person name="Dunand C."/>
            <person name="Henrissat B."/>
            <person name="Grigoriev I.V."/>
            <person name="Hibbett D."/>
            <person name="Nagy L.G."/>
            <person name="Martin F.M."/>
        </authorList>
    </citation>
    <scope>NUCLEOTIDE SEQUENCE</scope>
    <source>
        <strain evidence="3">UP504</strain>
    </source>
</reference>
<organism evidence="3 4">
    <name type="scientific">Hydnum rufescens UP504</name>
    <dbReference type="NCBI Taxonomy" id="1448309"/>
    <lineage>
        <taxon>Eukaryota</taxon>
        <taxon>Fungi</taxon>
        <taxon>Dikarya</taxon>
        <taxon>Basidiomycota</taxon>
        <taxon>Agaricomycotina</taxon>
        <taxon>Agaricomycetes</taxon>
        <taxon>Cantharellales</taxon>
        <taxon>Hydnaceae</taxon>
        <taxon>Hydnum</taxon>
    </lineage>
</organism>
<feature type="domain" description="Concentrative nucleoside transporter N-terminal" evidence="2">
    <location>
        <begin position="34"/>
        <end position="105"/>
    </location>
</feature>
<feature type="transmembrane region" description="Helical" evidence="1">
    <location>
        <begin position="112"/>
        <end position="129"/>
    </location>
</feature>
<evidence type="ECO:0000256" key="1">
    <source>
        <dbReference type="SAM" id="Phobius"/>
    </source>
</evidence>
<feature type="transmembrane region" description="Helical" evidence="1">
    <location>
        <begin position="53"/>
        <end position="73"/>
    </location>
</feature>
<gene>
    <name evidence="3" type="ORF">BS47DRAFT_1396044</name>
</gene>
<dbReference type="GO" id="GO:0005886">
    <property type="term" value="C:plasma membrane"/>
    <property type="evidence" value="ECO:0007669"/>
    <property type="project" value="TreeGrafter"/>
</dbReference>
<sequence>MGWLALIGIVSGWPLGLSSLRQGSTYGDCAISVFGLIVFQFGFYLASNAHNDIPWNTVIVGLFFQQVIALFVLKSDAGFKIFRWIATLAQDFLGKAAPAAQFFFDANTIAKHWFFVNTLSAIIFFIAFVQM</sequence>
<dbReference type="GO" id="GO:0005337">
    <property type="term" value="F:nucleoside transmembrane transporter activity"/>
    <property type="evidence" value="ECO:0007669"/>
    <property type="project" value="InterPro"/>
</dbReference>
<proteinExistence type="predicted"/>
<dbReference type="PANTHER" id="PTHR10590:SF4">
    <property type="entry name" value="SOLUTE CARRIER FAMILY 28 MEMBER 3"/>
    <property type="match status" value="1"/>
</dbReference>
<evidence type="ECO:0000313" key="3">
    <source>
        <dbReference type="EMBL" id="KAF9510408.1"/>
    </source>
</evidence>
<keyword evidence="1" id="KW-0812">Transmembrane</keyword>
<dbReference type="InterPro" id="IPR008276">
    <property type="entry name" value="C_nuclsd_transpt"/>
</dbReference>
<dbReference type="Pfam" id="PF01773">
    <property type="entry name" value="Nucleos_tra2_N"/>
    <property type="match status" value="1"/>
</dbReference>
<dbReference type="GO" id="GO:0015293">
    <property type="term" value="F:symporter activity"/>
    <property type="evidence" value="ECO:0007669"/>
    <property type="project" value="TreeGrafter"/>
</dbReference>
<name>A0A9P6AR71_9AGAM</name>